<accession>I7FR79</accession>
<feature type="transmembrane region" description="Helical" evidence="1">
    <location>
        <begin position="75"/>
        <end position="98"/>
    </location>
</feature>
<proteinExistence type="predicted"/>
<gene>
    <name evidence="2" type="ordered locus">MSMEI_4834</name>
</gene>
<keyword evidence="1" id="KW-0812">Transmembrane</keyword>
<name>I7FR79_MYCS2</name>
<dbReference type="KEGG" id="msg:MSMEI_4834"/>
<keyword evidence="1" id="KW-0472">Membrane</keyword>
<sequence>MSSLICRTWDRLRQVFADCVLNLVVGGIKLAPCGFHIVASLQRGAVGRDRVGWSEVFSQKRIARIARIPKARFKIVSGIVGMAAVIAMAALGVMSSYAPDNGPDYAMGPMQTGATVTQSTAASAPETSIAKPPFTWTTPEGFAVPH</sequence>
<dbReference type="PATRIC" id="fig|246196.56.peg.4940"/>
<evidence type="ECO:0000313" key="3">
    <source>
        <dbReference type="Proteomes" id="UP000006158"/>
    </source>
</evidence>
<dbReference type="EMBL" id="CP001663">
    <property type="protein sequence ID" value="AFP41278.1"/>
    <property type="molecule type" value="Genomic_DNA"/>
</dbReference>
<keyword evidence="1" id="KW-1133">Transmembrane helix</keyword>
<reference evidence="2 3" key="2">
    <citation type="journal article" date="2009" name="Genome Res.">
        <title>Ortho-proteogenomics: multiple proteomes investigation through orthology and a new MS-based protocol.</title>
        <authorList>
            <person name="Gallien S."/>
            <person name="Perrodou E."/>
            <person name="Carapito C."/>
            <person name="Deshayes C."/>
            <person name="Reyrat J.M."/>
            <person name="Van Dorsselaer A."/>
            <person name="Poch O."/>
            <person name="Schaeffer C."/>
            <person name="Lecompte O."/>
        </authorList>
    </citation>
    <scope>NUCLEOTIDE SEQUENCE [LARGE SCALE GENOMIC DNA]</scope>
    <source>
        <strain evidence="3">ATCC 700084 / mc(2)155</strain>
    </source>
</reference>
<evidence type="ECO:0000313" key="2">
    <source>
        <dbReference type="EMBL" id="AFP41278.1"/>
    </source>
</evidence>
<organism evidence="2 3">
    <name type="scientific">Mycolicibacterium smegmatis (strain ATCC 700084 / mc(2)155)</name>
    <name type="common">Mycobacterium smegmatis</name>
    <dbReference type="NCBI Taxonomy" id="246196"/>
    <lineage>
        <taxon>Bacteria</taxon>
        <taxon>Bacillati</taxon>
        <taxon>Actinomycetota</taxon>
        <taxon>Actinomycetes</taxon>
        <taxon>Mycobacteriales</taxon>
        <taxon>Mycobacteriaceae</taxon>
        <taxon>Mycolicibacterium</taxon>
    </lineage>
</organism>
<dbReference type="Proteomes" id="UP000006158">
    <property type="component" value="Chromosome"/>
</dbReference>
<reference evidence="2 3" key="1">
    <citation type="journal article" date="2007" name="Genome Biol.">
        <title>Interrupted coding sequences in Mycobacterium smegmatis: authentic mutations or sequencing errors?</title>
        <authorList>
            <person name="Deshayes C."/>
            <person name="Perrodou E."/>
            <person name="Gallien S."/>
            <person name="Euphrasie D."/>
            <person name="Schaeffer C."/>
            <person name="Van-Dorsselaer A."/>
            <person name="Poch O."/>
            <person name="Lecompte O."/>
            <person name="Reyrat J.M."/>
        </authorList>
    </citation>
    <scope>NUCLEOTIDE SEQUENCE [LARGE SCALE GENOMIC DNA]</scope>
    <source>
        <strain evidence="3">ATCC 700084 / mc(2)155</strain>
    </source>
</reference>
<dbReference type="AlphaFoldDB" id="I7FR79"/>
<evidence type="ECO:0000256" key="1">
    <source>
        <dbReference type="SAM" id="Phobius"/>
    </source>
</evidence>
<protein>
    <submittedName>
        <fullName evidence="2">Uncharacterized protein</fullName>
    </submittedName>
</protein>